<gene>
    <name evidence="2" type="ORF">NDI79_16450</name>
</gene>
<proteinExistence type="predicted"/>
<dbReference type="Proteomes" id="UP001254813">
    <property type="component" value="Unassembled WGS sequence"/>
</dbReference>
<keyword evidence="3" id="KW-1185">Reference proteome</keyword>
<sequence>MRPDASSDGVCPNCRASLSASNAVVRFESEDGDLTLVECPACGAVVDPAPPDSADDGIRVSRGRSVRAPCATCGAPVTLVVPEHSVVTDRHPDGVVSARCDRCAGMTTVGFRRRDPGDG</sequence>
<dbReference type="InterPro" id="IPR057159">
    <property type="entry name" value="DUF7837"/>
</dbReference>
<evidence type="ECO:0000313" key="3">
    <source>
        <dbReference type="Proteomes" id="UP001254813"/>
    </source>
</evidence>
<protein>
    <recommendedName>
        <fullName evidence="1">DUF7837 domain-containing protein</fullName>
    </recommendedName>
</protein>
<dbReference type="Pfam" id="PF25207">
    <property type="entry name" value="DUF7837"/>
    <property type="match status" value="1"/>
</dbReference>
<dbReference type="RefSeq" id="WP_310929723.1">
    <property type="nucleotide sequence ID" value="NZ_JAMQOQ010000004.1"/>
</dbReference>
<accession>A0ABU2G4P2</accession>
<feature type="domain" description="DUF7837" evidence="1">
    <location>
        <begin position="6"/>
        <end position="48"/>
    </location>
</feature>
<evidence type="ECO:0000313" key="2">
    <source>
        <dbReference type="EMBL" id="MDS0295766.1"/>
    </source>
</evidence>
<name>A0ABU2G4P2_9EURY</name>
<organism evidence="2 3">
    <name type="scientific">Halogeometricum luteum</name>
    <dbReference type="NCBI Taxonomy" id="2950537"/>
    <lineage>
        <taxon>Archaea</taxon>
        <taxon>Methanobacteriati</taxon>
        <taxon>Methanobacteriota</taxon>
        <taxon>Stenosarchaea group</taxon>
        <taxon>Halobacteria</taxon>
        <taxon>Halobacteriales</taxon>
        <taxon>Haloferacaceae</taxon>
        <taxon>Halogeometricum</taxon>
    </lineage>
</organism>
<reference evidence="2 3" key="1">
    <citation type="submission" date="2022-06" db="EMBL/GenBank/DDBJ databases">
        <title>Halogeometricum sp. a new haloarchaeum isolate from saline soil.</title>
        <authorList>
            <person name="Strakova D."/>
            <person name="Galisteo C."/>
            <person name="Sanchez-Porro C."/>
            <person name="Ventosa A."/>
        </authorList>
    </citation>
    <scope>NUCLEOTIDE SEQUENCE [LARGE SCALE GENOMIC DNA]</scope>
    <source>
        <strain evidence="3">S3BR25-2</strain>
    </source>
</reference>
<comment type="caution">
    <text evidence="2">The sequence shown here is derived from an EMBL/GenBank/DDBJ whole genome shotgun (WGS) entry which is preliminary data.</text>
</comment>
<dbReference type="EMBL" id="JAMQOQ010000004">
    <property type="protein sequence ID" value="MDS0295766.1"/>
    <property type="molecule type" value="Genomic_DNA"/>
</dbReference>
<evidence type="ECO:0000259" key="1">
    <source>
        <dbReference type="Pfam" id="PF25207"/>
    </source>
</evidence>